<dbReference type="PANTHER" id="PTHR43023:SF3">
    <property type="entry name" value="PROTEIN TRIGALACTOSYLDIACYLGLYCEROL 3, CHLOROPLASTIC"/>
    <property type="match status" value="1"/>
</dbReference>
<keyword evidence="1" id="KW-0813">Transport</keyword>
<dbReference type="InterPro" id="IPR017871">
    <property type="entry name" value="ABC_transporter-like_CS"/>
</dbReference>
<accession>A0A380S9I8</accession>
<evidence type="ECO:0000256" key="2">
    <source>
        <dbReference type="ARBA" id="ARBA00022741"/>
    </source>
</evidence>
<organism evidence="5 6">
    <name type="scientific">Fibrobacter succinogenes</name>
    <name type="common">Bacteroides succinogenes</name>
    <dbReference type="NCBI Taxonomy" id="833"/>
    <lineage>
        <taxon>Bacteria</taxon>
        <taxon>Pseudomonadati</taxon>
        <taxon>Fibrobacterota</taxon>
        <taxon>Fibrobacteria</taxon>
        <taxon>Fibrobacterales</taxon>
        <taxon>Fibrobacteraceae</taxon>
        <taxon>Fibrobacter</taxon>
    </lineage>
</organism>
<evidence type="ECO:0000259" key="4">
    <source>
        <dbReference type="PROSITE" id="PS50893"/>
    </source>
</evidence>
<dbReference type="PANTHER" id="PTHR43023">
    <property type="entry name" value="PROTEIN TRIGALACTOSYLDIACYLGLYCEROL 3, CHLOROPLASTIC"/>
    <property type="match status" value="1"/>
</dbReference>
<dbReference type="PROSITE" id="PS50893">
    <property type="entry name" value="ABC_TRANSPORTER_2"/>
    <property type="match status" value="1"/>
</dbReference>
<dbReference type="RefSeq" id="WP_109573538.1">
    <property type="nucleotide sequence ID" value="NZ_UHJL01000005.1"/>
</dbReference>
<feature type="domain" description="ABC transporter" evidence="4">
    <location>
        <begin position="5"/>
        <end position="241"/>
    </location>
</feature>
<dbReference type="Proteomes" id="UP000255423">
    <property type="component" value="Unassembled WGS sequence"/>
</dbReference>
<dbReference type="AlphaFoldDB" id="A0A380S9I8"/>
<dbReference type="GO" id="GO:0005524">
    <property type="term" value="F:ATP binding"/>
    <property type="evidence" value="ECO:0007669"/>
    <property type="project" value="UniProtKB-KW"/>
</dbReference>
<evidence type="ECO:0000256" key="3">
    <source>
        <dbReference type="ARBA" id="ARBA00022840"/>
    </source>
</evidence>
<dbReference type="InterPro" id="IPR027417">
    <property type="entry name" value="P-loop_NTPase"/>
</dbReference>
<evidence type="ECO:0000256" key="1">
    <source>
        <dbReference type="ARBA" id="ARBA00022448"/>
    </source>
</evidence>
<keyword evidence="3 5" id="KW-0067">ATP-binding</keyword>
<reference evidence="5 6" key="1">
    <citation type="submission" date="2017-08" db="EMBL/GenBank/DDBJ databases">
        <authorList>
            <person name="de Groot N.N."/>
        </authorList>
    </citation>
    <scope>NUCLEOTIDE SEQUENCE [LARGE SCALE GENOMIC DNA]</scope>
    <source>
        <strain evidence="5 6">HM2</strain>
    </source>
</reference>
<evidence type="ECO:0000313" key="6">
    <source>
        <dbReference type="Proteomes" id="UP000255423"/>
    </source>
</evidence>
<name>A0A380S9I8_FIBSU</name>
<dbReference type="PROSITE" id="PS00211">
    <property type="entry name" value="ABC_TRANSPORTER_1"/>
    <property type="match status" value="1"/>
</dbReference>
<sequence>MDEILKVDHLKASYGNETILKDISFGVRKGEIRMVLGSSGCGKSTLLNNVLKFIKSDAGTITYFGKSFGPKEGLDSETRMRTGVLFQSGALLADLTVAENAMLPLKRSMPYMPKSQMEAIVADRLEKVHLLHAFHKFPGEISGGMKKRAALARAIALKPELLFCDEPSTGLDPVTARSLDELLLELRDTLGVSMVIVSHELESIKIVCDRFVYLKDGYVLKDATLKEGMESDDPILRHFFNRQCPKEYNAEDFYHFDFID</sequence>
<protein>
    <submittedName>
        <fullName evidence="5">Phospholipid/cholesterol/gamma-HCH transport system ATP-binding protein</fullName>
    </submittedName>
</protein>
<dbReference type="Pfam" id="PF00005">
    <property type="entry name" value="ABC_tran"/>
    <property type="match status" value="1"/>
</dbReference>
<dbReference type="InterPro" id="IPR003593">
    <property type="entry name" value="AAA+_ATPase"/>
</dbReference>
<proteinExistence type="predicted"/>
<dbReference type="Gene3D" id="3.40.50.300">
    <property type="entry name" value="P-loop containing nucleotide triphosphate hydrolases"/>
    <property type="match status" value="1"/>
</dbReference>
<dbReference type="EMBL" id="UHJL01000005">
    <property type="protein sequence ID" value="SUQ25896.1"/>
    <property type="molecule type" value="Genomic_DNA"/>
</dbReference>
<keyword evidence="2" id="KW-0547">Nucleotide-binding</keyword>
<dbReference type="SMART" id="SM00382">
    <property type="entry name" value="AAA"/>
    <property type="match status" value="1"/>
</dbReference>
<gene>
    <name evidence="5" type="ORF">SAMN05661053_2698</name>
</gene>
<dbReference type="GO" id="GO:0016887">
    <property type="term" value="F:ATP hydrolysis activity"/>
    <property type="evidence" value="ECO:0007669"/>
    <property type="project" value="InterPro"/>
</dbReference>
<dbReference type="SUPFAM" id="SSF52540">
    <property type="entry name" value="P-loop containing nucleoside triphosphate hydrolases"/>
    <property type="match status" value="1"/>
</dbReference>
<dbReference type="InterPro" id="IPR003439">
    <property type="entry name" value="ABC_transporter-like_ATP-bd"/>
</dbReference>
<evidence type="ECO:0000313" key="5">
    <source>
        <dbReference type="EMBL" id="SUQ25896.1"/>
    </source>
</evidence>